<evidence type="ECO:0000313" key="4">
    <source>
        <dbReference type="Proteomes" id="UP000887565"/>
    </source>
</evidence>
<dbReference type="Pfam" id="PF01783">
    <property type="entry name" value="Ribosomal_L32p"/>
    <property type="match status" value="1"/>
</dbReference>
<dbReference type="InterPro" id="IPR002677">
    <property type="entry name" value="Ribosomal_bL32"/>
</dbReference>
<keyword evidence="3" id="KW-0687">Ribonucleoprotein</keyword>
<protein>
    <submittedName>
        <fullName evidence="5">Mitochondrial ribosomal protein L32</fullName>
    </submittedName>
</protein>
<proteinExistence type="inferred from homology"/>
<sequence length="149" mass="17619">MAYAIEMPQKSTNPKTLAIKEICDTSILWGVPVHKTCRPRKFYKRYSPLKIWRHVKNLVMCQHCGSWHQLHTICAECYKTVRAETDEIKTVYGRGSAECEVLLKYQNDKDCDDFGKLKRKIIEINKKRPDWFSDDLKKRWYGLSDSKNM</sequence>
<reference evidence="5" key="1">
    <citation type="submission" date="2022-11" db="UniProtKB">
        <authorList>
            <consortium name="WormBaseParasite"/>
        </authorList>
    </citation>
    <scope>IDENTIFICATION</scope>
</reference>
<dbReference type="SUPFAM" id="SSF57829">
    <property type="entry name" value="Zn-binding ribosomal proteins"/>
    <property type="match status" value="1"/>
</dbReference>
<evidence type="ECO:0000256" key="2">
    <source>
        <dbReference type="ARBA" id="ARBA00022980"/>
    </source>
</evidence>
<evidence type="ECO:0000256" key="3">
    <source>
        <dbReference type="ARBA" id="ARBA00023274"/>
    </source>
</evidence>
<keyword evidence="2" id="KW-0689">Ribosomal protein</keyword>
<dbReference type="Proteomes" id="UP000887565">
    <property type="component" value="Unplaced"/>
</dbReference>
<comment type="similarity">
    <text evidence="1">Belongs to the bacterial ribosomal protein bL32 family.</text>
</comment>
<dbReference type="WBParaSite" id="nRc.2.0.1.t43575-RA">
    <property type="protein sequence ID" value="nRc.2.0.1.t43575-RA"/>
    <property type="gene ID" value="nRc.2.0.1.g43575"/>
</dbReference>
<organism evidence="4 5">
    <name type="scientific">Romanomermis culicivorax</name>
    <name type="common">Nematode worm</name>
    <dbReference type="NCBI Taxonomy" id="13658"/>
    <lineage>
        <taxon>Eukaryota</taxon>
        <taxon>Metazoa</taxon>
        <taxon>Ecdysozoa</taxon>
        <taxon>Nematoda</taxon>
        <taxon>Enoplea</taxon>
        <taxon>Dorylaimia</taxon>
        <taxon>Mermithida</taxon>
        <taxon>Mermithoidea</taxon>
        <taxon>Mermithidae</taxon>
        <taxon>Romanomermis</taxon>
    </lineage>
</organism>
<dbReference type="InterPro" id="IPR011332">
    <property type="entry name" value="Ribosomal_zn-bd"/>
</dbReference>
<keyword evidence="4" id="KW-1185">Reference proteome</keyword>
<evidence type="ECO:0000256" key="1">
    <source>
        <dbReference type="ARBA" id="ARBA00008560"/>
    </source>
</evidence>
<dbReference type="GO" id="GO:0015934">
    <property type="term" value="C:large ribosomal subunit"/>
    <property type="evidence" value="ECO:0007669"/>
    <property type="project" value="InterPro"/>
</dbReference>
<dbReference type="GO" id="GO:0003735">
    <property type="term" value="F:structural constituent of ribosome"/>
    <property type="evidence" value="ECO:0007669"/>
    <property type="project" value="InterPro"/>
</dbReference>
<evidence type="ECO:0000313" key="5">
    <source>
        <dbReference type="WBParaSite" id="nRc.2.0.1.t43575-RA"/>
    </source>
</evidence>
<dbReference type="OMA" id="VPKIRTC"/>
<accession>A0A915KZH7</accession>
<dbReference type="AlphaFoldDB" id="A0A915KZH7"/>
<name>A0A915KZH7_ROMCU</name>
<dbReference type="GO" id="GO:0006412">
    <property type="term" value="P:translation"/>
    <property type="evidence" value="ECO:0007669"/>
    <property type="project" value="InterPro"/>
</dbReference>